<keyword evidence="2" id="KW-0677">Repeat</keyword>
<name>A0A7J7I0B6_CAMSI</name>
<evidence type="ECO:0000259" key="4">
    <source>
        <dbReference type="PROSITE" id="PS50011"/>
    </source>
</evidence>
<reference evidence="6" key="1">
    <citation type="journal article" date="2020" name="Nat. Commun.">
        <title>Genome assembly of wild tea tree DASZ reveals pedigree and selection history of tea varieties.</title>
        <authorList>
            <person name="Zhang W."/>
            <person name="Zhang Y."/>
            <person name="Qiu H."/>
            <person name="Guo Y."/>
            <person name="Wan H."/>
            <person name="Zhang X."/>
            <person name="Scossa F."/>
            <person name="Alseekh S."/>
            <person name="Zhang Q."/>
            <person name="Wang P."/>
            <person name="Xu L."/>
            <person name="Schmidt M.H."/>
            <person name="Jia X."/>
            <person name="Li D."/>
            <person name="Zhu A."/>
            <person name="Guo F."/>
            <person name="Chen W."/>
            <person name="Ni D."/>
            <person name="Usadel B."/>
            <person name="Fernie A.R."/>
            <person name="Wen W."/>
        </authorList>
    </citation>
    <scope>NUCLEOTIDE SEQUENCE [LARGE SCALE GENOMIC DNA]</scope>
    <source>
        <strain evidence="6">cv. G240</strain>
    </source>
</reference>
<dbReference type="SUPFAM" id="SSF56112">
    <property type="entry name" value="Protein kinase-like (PK-like)"/>
    <property type="match status" value="1"/>
</dbReference>
<dbReference type="PROSITE" id="PS00108">
    <property type="entry name" value="PROTEIN_KINASE_ST"/>
    <property type="match status" value="1"/>
</dbReference>
<comment type="caution">
    <text evidence="5">The sequence shown here is derived from an EMBL/GenBank/DDBJ whole genome shotgun (WGS) entry which is preliminary data.</text>
</comment>
<keyword evidence="1" id="KW-0433">Leucine-rich repeat</keyword>
<dbReference type="PROSITE" id="PS50011">
    <property type="entry name" value="PROTEIN_KINASE_DOM"/>
    <property type="match status" value="1"/>
</dbReference>
<dbReference type="InterPro" id="IPR008271">
    <property type="entry name" value="Ser/Thr_kinase_AS"/>
</dbReference>
<evidence type="ECO:0000256" key="3">
    <source>
        <dbReference type="ARBA" id="ARBA00023180"/>
    </source>
</evidence>
<dbReference type="PANTHER" id="PTHR48056">
    <property type="entry name" value="LRR RECEPTOR-LIKE SERINE/THREONINE-PROTEIN KINASE-RELATED"/>
    <property type="match status" value="1"/>
</dbReference>
<dbReference type="InterPro" id="IPR011009">
    <property type="entry name" value="Kinase-like_dom_sf"/>
</dbReference>
<evidence type="ECO:0000313" key="5">
    <source>
        <dbReference type="EMBL" id="KAF5958512.1"/>
    </source>
</evidence>
<evidence type="ECO:0000256" key="1">
    <source>
        <dbReference type="ARBA" id="ARBA00022614"/>
    </source>
</evidence>
<proteinExistence type="predicted"/>
<dbReference type="Pfam" id="PF00069">
    <property type="entry name" value="Pkinase"/>
    <property type="match status" value="1"/>
</dbReference>
<dbReference type="Gene3D" id="1.10.510.10">
    <property type="entry name" value="Transferase(Phosphotransferase) domain 1"/>
    <property type="match status" value="1"/>
</dbReference>
<reference evidence="5 6" key="2">
    <citation type="submission" date="2020-07" db="EMBL/GenBank/DDBJ databases">
        <title>Genome assembly of wild tea tree DASZ reveals pedigree and selection history of tea varieties.</title>
        <authorList>
            <person name="Zhang W."/>
        </authorList>
    </citation>
    <scope>NUCLEOTIDE SEQUENCE [LARGE SCALE GENOMIC DNA]</scope>
    <source>
        <strain evidence="6">cv. G240</strain>
        <tissue evidence="5">Leaf</tissue>
    </source>
</reference>
<gene>
    <name evidence="5" type="ORF">HYC85_005737</name>
</gene>
<dbReference type="InterPro" id="IPR000719">
    <property type="entry name" value="Prot_kinase_dom"/>
</dbReference>
<dbReference type="AlphaFoldDB" id="A0A7J7I0B6"/>
<dbReference type="GO" id="GO:0004672">
    <property type="term" value="F:protein kinase activity"/>
    <property type="evidence" value="ECO:0007669"/>
    <property type="project" value="InterPro"/>
</dbReference>
<keyword evidence="3" id="KW-0325">Glycoprotein</keyword>
<sequence>MGEAEMFLIYNYLSGGNLETFIHERSGNNVEWSVIHKIAIDMAQALPFLHCSCVSHVVHRDIKPSNILLYEEFNCETQLNAPSWSIAGNQTFASLTGTYNLKSISVIVPTDMIINIADPQNTLCMSSVSLIYILKLTSFSEYRNRDKPSRKKIKFCCSNFSDPWTGSKRENNCCKHNMY</sequence>
<keyword evidence="6" id="KW-1185">Reference proteome</keyword>
<protein>
    <recommendedName>
        <fullName evidence="4">Protein kinase domain-containing protein</fullName>
    </recommendedName>
</protein>
<feature type="domain" description="Protein kinase" evidence="4">
    <location>
        <begin position="1"/>
        <end position="179"/>
    </location>
</feature>
<dbReference type="PANTHER" id="PTHR48056:SF63">
    <property type="entry name" value="PROTEIN KINASE DOMAIN-CONTAINING PROTEIN"/>
    <property type="match status" value="1"/>
</dbReference>
<dbReference type="EMBL" id="JACBKZ010000002">
    <property type="protein sequence ID" value="KAF5958512.1"/>
    <property type="molecule type" value="Genomic_DNA"/>
</dbReference>
<dbReference type="InterPro" id="IPR050647">
    <property type="entry name" value="Plant_LRR-RLKs"/>
</dbReference>
<dbReference type="GO" id="GO:0005524">
    <property type="term" value="F:ATP binding"/>
    <property type="evidence" value="ECO:0007669"/>
    <property type="project" value="InterPro"/>
</dbReference>
<evidence type="ECO:0000313" key="6">
    <source>
        <dbReference type="Proteomes" id="UP000593564"/>
    </source>
</evidence>
<organism evidence="5 6">
    <name type="scientific">Camellia sinensis</name>
    <name type="common">Tea plant</name>
    <name type="synonym">Thea sinensis</name>
    <dbReference type="NCBI Taxonomy" id="4442"/>
    <lineage>
        <taxon>Eukaryota</taxon>
        <taxon>Viridiplantae</taxon>
        <taxon>Streptophyta</taxon>
        <taxon>Embryophyta</taxon>
        <taxon>Tracheophyta</taxon>
        <taxon>Spermatophyta</taxon>
        <taxon>Magnoliopsida</taxon>
        <taxon>eudicotyledons</taxon>
        <taxon>Gunneridae</taxon>
        <taxon>Pentapetalae</taxon>
        <taxon>asterids</taxon>
        <taxon>Ericales</taxon>
        <taxon>Theaceae</taxon>
        <taxon>Camellia</taxon>
    </lineage>
</organism>
<accession>A0A7J7I0B6</accession>
<evidence type="ECO:0000256" key="2">
    <source>
        <dbReference type="ARBA" id="ARBA00022737"/>
    </source>
</evidence>
<dbReference type="Proteomes" id="UP000593564">
    <property type="component" value="Unassembled WGS sequence"/>
</dbReference>